<dbReference type="RefSeq" id="WP_264732728.1">
    <property type="nucleotide sequence ID" value="NZ_JAPDNR010000001.1"/>
</dbReference>
<dbReference type="SUPFAM" id="SSF47226">
    <property type="entry name" value="Histidine-containing phosphotransfer domain, HPT domain"/>
    <property type="match status" value="1"/>
</dbReference>
<keyword evidence="11 14" id="KW-0472">Membrane</keyword>
<dbReference type="PROSITE" id="PS50113">
    <property type="entry name" value="PAC"/>
    <property type="match status" value="1"/>
</dbReference>
<evidence type="ECO:0000256" key="11">
    <source>
        <dbReference type="ARBA" id="ARBA00023136"/>
    </source>
</evidence>
<dbReference type="InterPro" id="IPR001610">
    <property type="entry name" value="PAC"/>
</dbReference>
<evidence type="ECO:0000256" key="6">
    <source>
        <dbReference type="ARBA" id="ARBA00022692"/>
    </source>
</evidence>
<evidence type="ECO:0000256" key="3">
    <source>
        <dbReference type="ARBA" id="ARBA00012438"/>
    </source>
</evidence>
<evidence type="ECO:0000256" key="8">
    <source>
        <dbReference type="ARBA" id="ARBA00022840"/>
    </source>
</evidence>
<dbReference type="PROSITE" id="PS50110">
    <property type="entry name" value="RESPONSE_REGULATORY"/>
    <property type="match status" value="1"/>
</dbReference>
<dbReference type="InterPro" id="IPR003661">
    <property type="entry name" value="HisK_dim/P_dom"/>
</dbReference>
<evidence type="ECO:0000259" key="16">
    <source>
        <dbReference type="PROSITE" id="PS50110"/>
    </source>
</evidence>
<comment type="caution">
    <text evidence="20">The sequence shown here is derived from an EMBL/GenBank/DDBJ whole genome shotgun (WGS) entry which is preliminary data.</text>
</comment>
<dbReference type="Pfam" id="PF00072">
    <property type="entry name" value="Response_reg"/>
    <property type="match status" value="1"/>
</dbReference>
<dbReference type="InterPro" id="IPR013656">
    <property type="entry name" value="PAS_4"/>
</dbReference>
<dbReference type="InterPro" id="IPR004358">
    <property type="entry name" value="Sig_transdc_His_kin-like_C"/>
</dbReference>
<evidence type="ECO:0000256" key="14">
    <source>
        <dbReference type="SAM" id="Phobius"/>
    </source>
</evidence>
<accession>A0ABT3IPL7</accession>
<dbReference type="InterPro" id="IPR003594">
    <property type="entry name" value="HATPase_dom"/>
</dbReference>
<dbReference type="InterPro" id="IPR000014">
    <property type="entry name" value="PAS"/>
</dbReference>
<dbReference type="SUPFAM" id="SSF52172">
    <property type="entry name" value="CheY-like"/>
    <property type="match status" value="1"/>
</dbReference>
<feature type="domain" description="PAS" evidence="17">
    <location>
        <begin position="215"/>
        <end position="260"/>
    </location>
</feature>
<name>A0ABT3IPL7_9BACT</name>
<dbReference type="PANTHER" id="PTHR45339">
    <property type="entry name" value="HYBRID SIGNAL TRANSDUCTION HISTIDINE KINASE J"/>
    <property type="match status" value="1"/>
</dbReference>
<dbReference type="CDD" id="cd16922">
    <property type="entry name" value="HATPase_EvgS-ArcB-TorS-like"/>
    <property type="match status" value="1"/>
</dbReference>
<keyword evidence="9 14" id="KW-1133">Transmembrane helix</keyword>
<dbReference type="InterPro" id="IPR013767">
    <property type="entry name" value="PAS_fold"/>
</dbReference>
<dbReference type="Gene3D" id="1.10.287.130">
    <property type="match status" value="1"/>
</dbReference>
<dbReference type="InterPro" id="IPR001789">
    <property type="entry name" value="Sig_transdc_resp-reg_receiver"/>
</dbReference>
<dbReference type="Gene3D" id="3.30.565.10">
    <property type="entry name" value="Histidine kinase-like ATPase, C-terminal domain"/>
    <property type="match status" value="1"/>
</dbReference>
<dbReference type="InterPro" id="IPR036641">
    <property type="entry name" value="HPT_dom_sf"/>
</dbReference>
<dbReference type="Pfam" id="PF00512">
    <property type="entry name" value="HisKA"/>
    <property type="match status" value="1"/>
</dbReference>
<keyword evidence="5 13" id="KW-0597">Phosphoprotein</keyword>
<gene>
    <name evidence="20" type="ORF">OL497_18550</name>
</gene>
<evidence type="ECO:0000259" key="18">
    <source>
        <dbReference type="PROSITE" id="PS50113"/>
    </source>
</evidence>
<dbReference type="SUPFAM" id="SSF47384">
    <property type="entry name" value="Homodimeric domain of signal transducing histidine kinase"/>
    <property type="match status" value="1"/>
</dbReference>
<dbReference type="InterPro" id="IPR036890">
    <property type="entry name" value="HATPase_C_sf"/>
</dbReference>
<evidence type="ECO:0000256" key="2">
    <source>
        <dbReference type="ARBA" id="ARBA00004651"/>
    </source>
</evidence>
<dbReference type="PROSITE" id="PS50109">
    <property type="entry name" value="HIS_KIN"/>
    <property type="match status" value="1"/>
</dbReference>
<dbReference type="Pfam" id="PF08448">
    <property type="entry name" value="PAS_4"/>
    <property type="match status" value="1"/>
</dbReference>
<dbReference type="CDD" id="cd00082">
    <property type="entry name" value="HisKA"/>
    <property type="match status" value="1"/>
</dbReference>
<feature type="transmembrane region" description="Helical" evidence="14">
    <location>
        <begin position="175"/>
        <end position="198"/>
    </location>
</feature>
<evidence type="ECO:0000256" key="10">
    <source>
        <dbReference type="ARBA" id="ARBA00023012"/>
    </source>
</evidence>
<evidence type="ECO:0000256" key="5">
    <source>
        <dbReference type="ARBA" id="ARBA00022553"/>
    </source>
</evidence>
<comment type="catalytic activity">
    <reaction evidence="1">
        <text>ATP + protein L-histidine = ADP + protein N-phospho-L-histidine.</text>
        <dbReference type="EC" id="2.7.13.3"/>
    </reaction>
</comment>
<dbReference type="SMART" id="SM00388">
    <property type="entry name" value="HisKA"/>
    <property type="match status" value="1"/>
</dbReference>
<dbReference type="SMART" id="SM00086">
    <property type="entry name" value="PAC"/>
    <property type="match status" value="2"/>
</dbReference>
<feature type="domain" description="HPt" evidence="19">
    <location>
        <begin position="883"/>
        <end position="989"/>
    </location>
</feature>
<keyword evidence="6 14" id="KW-0812">Transmembrane</keyword>
<dbReference type="SUPFAM" id="SSF55785">
    <property type="entry name" value="PYP-like sensor domain (PAS domain)"/>
    <property type="match status" value="2"/>
</dbReference>
<keyword evidence="10" id="KW-0902">Two-component regulatory system</keyword>
<comment type="subcellular location">
    <subcellularLocation>
        <location evidence="2">Cell membrane</location>
        <topology evidence="2">Multi-pass membrane protein</topology>
    </subcellularLocation>
</comment>
<feature type="modified residue" description="Phosphohistidine" evidence="12">
    <location>
        <position position="922"/>
    </location>
</feature>
<feature type="domain" description="PAC" evidence="18">
    <location>
        <begin position="289"/>
        <end position="340"/>
    </location>
</feature>
<dbReference type="NCBIfam" id="TIGR00229">
    <property type="entry name" value="sensory_box"/>
    <property type="match status" value="2"/>
</dbReference>
<keyword evidence="7" id="KW-0547">Nucleotide-binding</keyword>
<evidence type="ECO:0000259" key="17">
    <source>
        <dbReference type="PROSITE" id="PS50112"/>
    </source>
</evidence>
<dbReference type="InterPro" id="IPR000700">
    <property type="entry name" value="PAS-assoc_C"/>
</dbReference>
<evidence type="ECO:0000256" key="9">
    <source>
        <dbReference type="ARBA" id="ARBA00022989"/>
    </source>
</evidence>
<dbReference type="Pfam" id="PF00989">
    <property type="entry name" value="PAS"/>
    <property type="match status" value="1"/>
</dbReference>
<evidence type="ECO:0000256" key="13">
    <source>
        <dbReference type="PROSITE-ProRule" id="PRU00169"/>
    </source>
</evidence>
<dbReference type="InterPro" id="IPR005467">
    <property type="entry name" value="His_kinase_dom"/>
</dbReference>
<dbReference type="PROSITE" id="PS50112">
    <property type="entry name" value="PAS"/>
    <property type="match status" value="2"/>
</dbReference>
<dbReference type="InterPro" id="IPR035965">
    <property type="entry name" value="PAS-like_dom_sf"/>
</dbReference>
<keyword evidence="8" id="KW-0067">ATP-binding</keyword>
<keyword evidence="21" id="KW-1185">Reference proteome</keyword>
<evidence type="ECO:0000256" key="12">
    <source>
        <dbReference type="PROSITE-ProRule" id="PRU00110"/>
    </source>
</evidence>
<dbReference type="SMART" id="SM00448">
    <property type="entry name" value="REC"/>
    <property type="match status" value="1"/>
</dbReference>
<evidence type="ECO:0000259" key="15">
    <source>
        <dbReference type="PROSITE" id="PS50109"/>
    </source>
</evidence>
<dbReference type="PANTHER" id="PTHR45339:SF1">
    <property type="entry name" value="HYBRID SIGNAL TRANSDUCTION HISTIDINE KINASE J"/>
    <property type="match status" value="1"/>
</dbReference>
<dbReference type="Pfam" id="PF02518">
    <property type="entry name" value="HATPase_c"/>
    <property type="match status" value="1"/>
</dbReference>
<keyword evidence="4" id="KW-1003">Cell membrane</keyword>
<evidence type="ECO:0000313" key="21">
    <source>
        <dbReference type="Proteomes" id="UP001207742"/>
    </source>
</evidence>
<sequence length="989" mass="110046">MKQLNKAVGLIVAIIALSTFFFGYYAYDVHRKGATINQAITISYQRIHYLLTANTAISTLEAGLDNYLLTGNRQYTAGAPTQTAAIYTALTAAAQPVPEANETSALIHTIIRLVTQQQEIYHQQLQQPRSNIISPQLLQRQQLTDSIHTATNRLLLHTRQQLEQATRQQALYNRYALWTTWAGFITLFLLLCGLLLYVRRIMQFRDAGENTLRSSEARYRQLVEDMQVVMFIIDLGGYFIYANKRVSEMSGYSNKELIDNHASMLLDDATSEQLRVFFSDQHGQGIAQTTQEFQIRTKSGDLKWIEMYTTLDMKNGQIRGFQGIIKDIDENKKMRLEMARLEMIQKETQYRLNAIMDHSPSIIFIKDTNGKYLMINKQFELSTGLSSDMVIGKKDSDLIPGHIADTYAQSDLQVIQGRQSINVVEILPVAGHQRHHLLTKFPLLNNEQQLFGIGGIGMDITDRVIYEKELEGAKQIAEDAKKVQEIFLANMSHEIRTPINGITGMTYLLDKSLLSAEQREYVDTIKDCSQHLLVLIDDILDFSRIRSGKLNLEATCIDLRKIMLHAAYLSQQVAARKGIGFGCDIDPAIPENLIGDPVRIAQVISNLLDNAVKFTSQGSVLLRARLLQETNTTATVFLEVKDTGIGIPPDKLHVIFESFTQSSTATTRKYGGTGLGLAICKELITLHGGKIGVSSVLTEGATFYVEIPFVLPAGQVAPTHLKISDAENSLQGTYLLLAEDNSINQKVAQRILEQAGAAVDIVANGKSVLKQVLEKKYDCILMDIQMPEMDGYQAARLLREMGVKTPIIAITASAIAGEKEKCLRAGMNDYLTKPFTPKDLFHKILFSTGAATPGDSSLPIATGQLPENVLVHFSHIRSLLNNETTFIIETLSAFTEQTPGNCAALQQAATTEQWEEVKFLAHKMKSGVNLVGIPVAASLLATLEKDAMEKQNMHTVQTRIQQLSLLLQQATGEIKAEITRMEQSLSGML</sequence>
<dbReference type="EMBL" id="JAPDNS010000002">
    <property type="protein sequence ID" value="MCW3485911.1"/>
    <property type="molecule type" value="Genomic_DNA"/>
</dbReference>
<dbReference type="Pfam" id="PF01627">
    <property type="entry name" value="Hpt"/>
    <property type="match status" value="1"/>
</dbReference>
<evidence type="ECO:0000313" key="20">
    <source>
        <dbReference type="EMBL" id="MCW3485911.1"/>
    </source>
</evidence>
<feature type="domain" description="Histidine kinase" evidence="15">
    <location>
        <begin position="490"/>
        <end position="711"/>
    </location>
</feature>
<evidence type="ECO:0000256" key="7">
    <source>
        <dbReference type="ARBA" id="ARBA00022741"/>
    </source>
</evidence>
<dbReference type="EC" id="2.7.13.3" evidence="3"/>
<dbReference type="Gene3D" id="3.40.50.2300">
    <property type="match status" value="1"/>
</dbReference>
<dbReference type="PRINTS" id="PR00344">
    <property type="entry name" value="BCTRLSENSOR"/>
</dbReference>
<feature type="domain" description="Response regulatory" evidence="16">
    <location>
        <begin position="734"/>
        <end position="848"/>
    </location>
</feature>
<dbReference type="PROSITE" id="PS50894">
    <property type="entry name" value="HPT"/>
    <property type="match status" value="1"/>
</dbReference>
<reference evidence="20 21" key="1">
    <citation type="submission" date="2022-10" db="EMBL/GenBank/DDBJ databases">
        <title>Chitinophaga nivalis PC15 sp. nov., isolated from Pyeongchang county, South Korea.</title>
        <authorList>
            <person name="Trinh H.N."/>
        </authorList>
    </citation>
    <scope>NUCLEOTIDE SEQUENCE [LARGE SCALE GENOMIC DNA]</scope>
    <source>
        <strain evidence="20 21">PC14</strain>
    </source>
</reference>
<dbReference type="CDD" id="cd00130">
    <property type="entry name" value="PAS"/>
    <property type="match status" value="2"/>
</dbReference>
<dbReference type="Gene3D" id="3.30.450.20">
    <property type="entry name" value="PAS domain"/>
    <property type="match status" value="2"/>
</dbReference>
<dbReference type="SMART" id="SM00387">
    <property type="entry name" value="HATPase_c"/>
    <property type="match status" value="1"/>
</dbReference>
<dbReference type="CDD" id="cd17546">
    <property type="entry name" value="REC_hyHK_CKI1_RcsC-like"/>
    <property type="match status" value="1"/>
</dbReference>
<evidence type="ECO:0000256" key="4">
    <source>
        <dbReference type="ARBA" id="ARBA00022475"/>
    </source>
</evidence>
<feature type="modified residue" description="4-aspartylphosphate" evidence="13">
    <location>
        <position position="783"/>
    </location>
</feature>
<dbReference type="Proteomes" id="UP001207742">
    <property type="component" value="Unassembled WGS sequence"/>
</dbReference>
<dbReference type="Gene3D" id="1.20.120.160">
    <property type="entry name" value="HPT domain"/>
    <property type="match status" value="1"/>
</dbReference>
<dbReference type="SUPFAM" id="SSF55874">
    <property type="entry name" value="ATPase domain of HSP90 chaperone/DNA topoisomerase II/histidine kinase"/>
    <property type="match status" value="1"/>
</dbReference>
<proteinExistence type="predicted"/>
<feature type="domain" description="PAS" evidence="17">
    <location>
        <begin position="348"/>
        <end position="393"/>
    </location>
</feature>
<dbReference type="InterPro" id="IPR011006">
    <property type="entry name" value="CheY-like_superfamily"/>
</dbReference>
<protein>
    <recommendedName>
        <fullName evidence="3">histidine kinase</fullName>
        <ecNumber evidence="3">2.7.13.3</ecNumber>
    </recommendedName>
</protein>
<organism evidence="20 21">
    <name type="scientific">Chitinophaga nivalis</name>
    <dbReference type="NCBI Taxonomy" id="2991709"/>
    <lineage>
        <taxon>Bacteria</taxon>
        <taxon>Pseudomonadati</taxon>
        <taxon>Bacteroidota</taxon>
        <taxon>Chitinophagia</taxon>
        <taxon>Chitinophagales</taxon>
        <taxon>Chitinophagaceae</taxon>
        <taxon>Chitinophaga</taxon>
    </lineage>
</organism>
<evidence type="ECO:0000259" key="19">
    <source>
        <dbReference type="PROSITE" id="PS50894"/>
    </source>
</evidence>
<feature type="transmembrane region" description="Helical" evidence="14">
    <location>
        <begin position="7"/>
        <end position="27"/>
    </location>
</feature>
<dbReference type="InterPro" id="IPR008207">
    <property type="entry name" value="Sig_transdc_His_kin_Hpt_dom"/>
</dbReference>
<evidence type="ECO:0000256" key="1">
    <source>
        <dbReference type="ARBA" id="ARBA00000085"/>
    </source>
</evidence>
<dbReference type="SMART" id="SM00091">
    <property type="entry name" value="PAS"/>
    <property type="match status" value="2"/>
</dbReference>
<dbReference type="InterPro" id="IPR036097">
    <property type="entry name" value="HisK_dim/P_sf"/>
</dbReference>